<evidence type="ECO:0000256" key="6">
    <source>
        <dbReference type="ARBA" id="ARBA00023004"/>
    </source>
</evidence>
<evidence type="ECO:0000256" key="5">
    <source>
        <dbReference type="ARBA" id="ARBA00022692"/>
    </source>
</evidence>
<dbReference type="Proteomes" id="UP000439780">
    <property type="component" value="Unassembled WGS sequence"/>
</dbReference>
<dbReference type="GO" id="GO:0006826">
    <property type="term" value="P:iron ion transport"/>
    <property type="evidence" value="ECO:0007669"/>
    <property type="project" value="UniProtKB-KW"/>
</dbReference>
<keyword evidence="7" id="KW-0406">Ion transport</keyword>
<keyword evidence="5" id="KW-0812">Transmembrane</keyword>
<evidence type="ECO:0000256" key="2">
    <source>
        <dbReference type="ARBA" id="ARBA00022448"/>
    </source>
</evidence>
<organism evidence="14 15">
    <name type="scientific">Qipengyuania algicida</name>
    <dbReference type="NCBI Taxonomy" id="1836209"/>
    <lineage>
        <taxon>Bacteria</taxon>
        <taxon>Pseudomonadati</taxon>
        <taxon>Pseudomonadota</taxon>
        <taxon>Alphaproteobacteria</taxon>
        <taxon>Sphingomonadales</taxon>
        <taxon>Erythrobacteraceae</taxon>
        <taxon>Qipengyuania</taxon>
    </lineage>
</organism>
<evidence type="ECO:0000313" key="14">
    <source>
        <dbReference type="EMBL" id="MXP30019.1"/>
    </source>
</evidence>
<keyword evidence="9 11" id="KW-0472">Membrane</keyword>
<comment type="caution">
    <text evidence="14">The sequence shown here is derived from an EMBL/GenBank/DDBJ whole genome shotgun (WGS) entry which is preliminary data.</text>
</comment>
<dbReference type="SUPFAM" id="SSF56935">
    <property type="entry name" value="Porins"/>
    <property type="match status" value="1"/>
</dbReference>
<keyword evidence="4" id="KW-0410">Iron transport</keyword>
<dbReference type="PANTHER" id="PTHR32552">
    <property type="entry name" value="FERRICHROME IRON RECEPTOR-RELATED"/>
    <property type="match status" value="1"/>
</dbReference>
<comment type="subcellular location">
    <subcellularLocation>
        <location evidence="1">Cell outer membrane</location>
        <topology evidence="1">Multi-pass membrane protein</topology>
    </subcellularLocation>
</comment>
<proteinExistence type="inferred from homology"/>
<evidence type="ECO:0000256" key="3">
    <source>
        <dbReference type="ARBA" id="ARBA00022452"/>
    </source>
</evidence>
<reference evidence="14 15" key="1">
    <citation type="submission" date="2019-12" db="EMBL/GenBank/DDBJ databases">
        <title>Genomic-based taxomic classification of the family Erythrobacteraceae.</title>
        <authorList>
            <person name="Xu L."/>
        </authorList>
    </citation>
    <scope>NUCLEOTIDE SEQUENCE [LARGE SCALE GENOMIC DNA]</scope>
    <source>
        <strain evidence="14 15">KEMB 9005-328</strain>
    </source>
</reference>
<feature type="domain" description="TonB-dependent receptor-like beta-barrel" evidence="12">
    <location>
        <begin position="367"/>
        <end position="727"/>
    </location>
</feature>
<dbReference type="InterPro" id="IPR039426">
    <property type="entry name" value="TonB-dep_rcpt-like"/>
</dbReference>
<accession>A0A845AKM9</accession>
<dbReference type="GO" id="GO:0009279">
    <property type="term" value="C:cell outer membrane"/>
    <property type="evidence" value="ECO:0007669"/>
    <property type="project" value="UniProtKB-SubCell"/>
</dbReference>
<evidence type="ECO:0000256" key="1">
    <source>
        <dbReference type="ARBA" id="ARBA00004571"/>
    </source>
</evidence>
<keyword evidence="3" id="KW-1134">Transmembrane beta strand</keyword>
<dbReference type="EMBL" id="WTYA01000014">
    <property type="protein sequence ID" value="MXP30019.1"/>
    <property type="molecule type" value="Genomic_DNA"/>
</dbReference>
<dbReference type="Gene3D" id="3.55.50.30">
    <property type="match status" value="1"/>
</dbReference>
<dbReference type="Pfam" id="PF07715">
    <property type="entry name" value="Plug"/>
    <property type="match status" value="1"/>
</dbReference>
<keyword evidence="6" id="KW-0408">Iron</keyword>
<evidence type="ECO:0000259" key="13">
    <source>
        <dbReference type="Pfam" id="PF07715"/>
    </source>
</evidence>
<evidence type="ECO:0000313" key="15">
    <source>
        <dbReference type="Proteomes" id="UP000439780"/>
    </source>
</evidence>
<keyword evidence="8 11" id="KW-0798">TonB box</keyword>
<dbReference type="PANTHER" id="PTHR32552:SF81">
    <property type="entry name" value="TONB-DEPENDENT OUTER MEMBRANE RECEPTOR"/>
    <property type="match status" value="1"/>
</dbReference>
<sequence>MFLRRWPSVAFRELFQSKMASRRSKTSPGLWQFALSLAATSIIWSPELHAQSTKSVAIDIPAVSLPEAVAILARETDASIGSVGALPKFETPPIHGHMSVAEALFRLLRHTGLHAVPVGTNAWRIERAPSRADRRTRPSGTTESIKSVVSSPIIVTATKRDLELGSTPDAVAVIALAPVDAVQPQNGTGYVADRVDGASLAGQGPGRNRLFLRGVADSAFGGVSQSTVAIVFDETRLTYEAPDPDIRLVDVSKVEVLKGPQGSLYGTGAMGGVYHIVSNRPELGQSQFIASLGGGLVADGGAPSSGSAIVNLPVLPGTAAVRMVAYADQSAGWIDTGNLQDTNRSSVVGLRAALGIEPGNGWRVDASGLAQWLNSRDSSYVYSPASYSRPVQLPEPQDNDLIHGSLSLTYKGAINLTLSTGYTHHAVDGTYDATQGATGLGVADPQRLIDAATYTVWDSEARLTGSSAPIHWLIGLSHLQARHRGAQQLQGFDGSAVIDAINRTTLETSLFGEVNGILVPRVQLSLGLRASRNSLKEELTTFAQPAEYTHSRWALTPSVALAYKAGADSIAYVRYGSSFRQGGISSDASGASVPLDGDELATLESGWRQRFGPVTTSLELYHSWWSSIQSDRILPGGIIATINAGTGAISGAELSTKLNLRHGWSVAAGTSLQSALLVRNETGLLLDDRRLPVVPNWASRLEIARQVTFGPWDLNANFRLNYLGPARLSFDPALDRGMGNTLAAAASISATRGAFALSIKLDNVFGARGDSFAYGNPLRIFAARQYVPQAPTTFRLTLSYRH</sequence>
<comment type="similarity">
    <text evidence="11">Belongs to the TonB-dependent receptor family.</text>
</comment>
<dbReference type="Pfam" id="PF00593">
    <property type="entry name" value="TonB_dep_Rec_b-barrel"/>
    <property type="match status" value="1"/>
</dbReference>
<gene>
    <name evidence="14" type="ORF">GRI58_14510</name>
</gene>
<protein>
    <submittedName>
        <fullName evidence="14">TonB-dependent receptor</fullName>
    </submittedName>
</protein>
<feature type="domain" description="TonB-dependent receptor plug" evidence="13">
    <location>
        <begin position="166"/>
        <end position="273"/>
    </location>
</feature>
<dbReference type="InterPro" id="IPR036942">
    <property type="entry name" value="Beta-barrel_TonB_sf"/>
</dbReference>
<keyword evidence="14" id="KW-0675">Receptor</keyword>
<keyword evidence="10" id="KW-0998">Cell outer membrane</keyword>
<dbReference type="InterPro" id="IPR000531">
    <property type="entry name" value="Beta-barrel_TonB"/>
</dbReference>
<dbReference type="Gene3D" id="2.40.170.20">
    <property type="entry name" value="TonB-dependent receptor, beta-barrel domain"/>
    <property type="match status" value="1"/>
</dbReference>
<keyword evidence="15" id="KW-1185">Reference proteome</keyword>
<dbReference type="AlphaFoldDB" id="A0A845AKM9"/>
<keyword evidence="2" id="KW-0813">Transport</keyword>
<evidence type="ECO:0000256" key="8">
    <source>
        <dbReference type="ARBA" id="ARBA00023077"/>
    </source>
</evidence>
<evidence type="ECO:0000256" key="10">
    <source>
        <dbReference type="ARBA" id="ARBA00023237"/>
    </source>
</evidence>
<evidence type="ECO:0000259" key="12">
    <source>
        <dbReference type="Pfam" id="PF00593"/>
    </source>
</evidence>
<evidence type="ECO:0000256" key="7">
    <source>
        <dbReference type="ARBA" id="ARBA00023065"/>
    </source>
</evidence>
<name>A0A845AKM9_9SPHN</name>
<dbReference type="InterPro" id="IPR012910">
    <property type="entry name" value="Plug_dom"/>
</dbReference>
<evidence type="ECO:0000256" key="9">
    <source>
        <dbReference type="ARBA" id="ARBA00023136"/>
    </source>
</evidence>
<evidence type="ECO:0000256" key="11">
    <source>
        <dbReference type="RuleBase" id="RU003357"/>
    </source>
</evidence>
<evidence type="ECO:0000256" key="4">
    <source>
        <dbReference type="ARBA" id="ARBA00022496"/>
    </source>
</evidence>